<reference evidence="14 15" key="1">
    <citation type="journal article" date="2019" name="Proc. Natl. Acad. Sci. U.S.A.">
        <title>Regulatory changes in pterin and carotenoid genes underlie balanced color polymorphisms in the wall lizard.</title>
        <authorList>
            <person name="Andrade P."/>
            <person name="Pinho C."/>
            <person name="Perez I de Lanuza G."/>
            <person name="Afonso S."/>
            <person name="Brejcha J."/>
            <person name="Rubin C.J."/>
            <person name="Wallerman O."/>
            <person name="Pereira P."/>
            <person name="Sabatino S.J."/>
            <person name="Bellati A."/>
            <person name="Pellitteri-Rosa D."/>
            <person name="Bosakova Z."/>
            <person name="Bunikis I."/>
            <person name="Carretero M.A."/>
            <person name="Feiner N."/>
            <person name="Marsik P."/>
            <person name="Pauperio F."/>
            <person name="Salvi D."/>
            <person name="Soler L."/>
            <person name="While G.M."/>
            <person name="Uller T."/>
            <person name="Font E."/>
            <person name="Andersson L."/>
            <person name="Carneiro M."/>
        </authorList>
    </citation>
    <scope>NUCLEOTIDE SEQUENCE</scope>
</reference>
<evidence type="ECO:0000256" key="8">
    <source>
        <dbReference type="ARBA" id="ARBA00023224"/>
    </source>
</evidence>
<feature type="transmembrane region" description="Helical" evidence="12">
    <location>
        <begin position="264"/>
        <end position="287"/>
    </location>
</feature>
<evidence type="ECO:0000256" key="6">
    <source>
        <dbReference type="ARBA" id="ARBA00023136"/>
    </source>
</evidence>
<dbReference type="PRINTS" id="PR02108">
    <property type="entry name" value="MRGPCRFAMILY"/>
</dbReference>
<comment type="similarity">
    <text evidence="9">Belongs to the G-protein coupled receptor 1 family. Mas subfamily.</text>
</comment>
<feature type="transmembrane region" description="Helical" evidence="12">
    <location>
        <begin position="160"/>
        <end position="182"/>
    </location>
</feature>
<feature type="transmembrane region" description="Helical" evidence="12">
    <location>
        <begin position="231"/>
        <end position="258"/>
    </location>
</feature>
<dbReference type="InterPro" id="IPR000276">
    <property type="entry name" value="GPCR_Rhodpsn"/>
</dbReference>
<dbReference type="GO" id="GO:0004930">
    <property type="term" value="F:G protein-coupled receptor activity"/>
    <property type="evidence" value="ECO:0007669"/>
    <property type="project" value="UniProtKB-KW"/>
</dbReference>
<evidence type="ECO:0000256" key="4">
    <source>
        <dbReference type="ARBA" id="ARBA00022989"/>
    </source>
</evidence>
<reference evidence="14" key="3">
    <citation type="submission" date="2025-09" db="UniProtKB">
        <authorList>
            <consortium name="Ensembl"/>
        </authorList>
    </citation>
    <scope>IDENTIFICATION</scope>
</reference>
<evidence type="ECO:0000259" key="13">
    <source>
        <dbReference type="PROSITE" id="PS50262"/>
    </source>
</evidence>
<gene>
    <name evidence="14" type="primary">LOC114601340</name>
</gene>
<comment type="subcellular location">
    <subcellularLocation>
        <location evidence="1">Cell membrane</location>
        <topology evidence="1">Multi-pass membrane protein</topology>
    </subcellularLocation>
</comment>
<keyword evidence="5 10" id="KW-0297">G-protein coupled receptor</keyword>
<name>A0A670IFY2_PODMU</name>
<dbReference type="OrthoDB" id="9043355at2759"/>
<dbReference type="InterPro" id="IPR026234">
    <property type="entry name" value="MRGPCRFAMILY"/>
</dbReference>
<dbReference type="PRINTS" id="PR00237">
    <property type="entry name" value="GPCRRHODOPSN"/>
</dbReference>
<keyword evidence="2" id="KW-1003">Cell membrane</keyword>
<feature type="transmembrane region" description="Helical" evidence="12">
    <location>
        <begin position="46"/>
        <end position="69"/>
    </location>
</feature>
<feature type="region of interest" description="Disordered" evidence="11">
    <location>
        <begin position="317"/>
        <end position="345"/>
    </location>
</feature>
<keyword evidence="7 10" id="KW-0675">Receptor</keyword>
<keyword evidence="8 10" id="KW-0807">Transducer</keyword>
<evidence type="ECO:0000256" key="10">
    <source>
        <dbReference type="RuleBase" id="RU000688"/>
    </source>
</evidence>
<protein>
    <submittedName>
        <fullName evidence="14">Mas-related G-protein coupled receptor member H-like</fullName>
    </submittedName>
</protein>
<evidence type="ECO:0000313" key="14">
    <source>
        <dbReference type="Ensembl" id="ENSPMRP00000010673.1"/>
    </source>
</evidence>
<dbReference type="SUPFAM" id="SSF81321">
    <property type="entry name" value="Family A G protein-coupled receptor-like"/>
    <property type="match status" value="1"/>
</dbReference>
<dbReference type="GeneTree" id="ENSGT01030000234639"/>
<dbReference type="Ensembl" id="ENSPMRT00000011386.1">
    <property type="protein sequence ID" value="ENSPMRP00000010673.1"/>
    <property type="gene ID" value="ENSPMRG00000007084.1"/>
</dbReference>
<keyword evidence="6 12" id="KW-0472">Membrane</keyword>
<evidence type="ECO:0000256" key="9">
    <source>
        <dbReference type="ARBA" id="ARBA00061394"/>
    </source>
</evidence>
<dbReference type="FunFam" id="1.20.1070.10:FF:000193">
    <property type="entry name" value="Mas-related G-protein coupled receptor member E"/>
    <property type="match status" value="1"/>
</dbReference>
<evidence type="ECO:0000256" key="3">
    <source>
        <dbReference type="ARBA" id="ARBA00022692"/>
    </source>
</evidence>
<evidence type="ECO:0000256" key="1">
    <source>
        <dbReference type="ARBA" id="ARBA00004651"/>
    </source>
</evidence>
<feature type="transmembrane region" description="Helical" evidence="12">
    <location>
        <begin position="194"/>
        <end position="219"/>
    </location>
</feature>
<sequence>MDYPMMDDYEEKNISRRLWIENEEPNHFSGDSDNGSTVSLKLTQSIANSVFIIICIFGFLGNGMVIRLLGFHIKRNPFTTYILNLSIADFGVLAALLAIILPVVTFYEKSHVAVLIRKVLYELFFFTYSAGQFLLTTISIDRSVAVLFPLWHRCHRPARLSTIICALIWTLSFLLSGIHLTLLLTQSFPDSNLVYQLIVNALICTPLMVTSTLILALKVCCKSEQNQRGKLLTTILLALLFFLIFAFPLNAIYTAIYFNENNMILMEVGFVCASLNSSVNPLIYFLVGRRQKKGQSRVSMKAALQRIFKDEEDCVEQSESRTENSVLEELKSGTENSVTMAPLKA</sequence>
<keyword evidence="15" id="KW-1185">Reference proteome</keyword>
<reference evidence="14" key="2">
    <citation type="submission" date="2025-08" db="UniProtKB">
        <authorList>
            <consortium name="Ensembl"/>
        </authorList>
    </citation>
    <scope>IDENTIFICATION</scope>
</reference>
<evidence type="ECO:0000256" key="12">
    <source>
        <dbReference type="SAM" id="Phobius"/>
    </source>
</evidence>
<keyword evidence="4 12" id="KW-1133">Transmembrane helix</keyword>
<proteinExistence type="inferred from homology"/>
<evidence type="ECO:0000256" key="2">
    <source>
        <dbReference type="ARBA" id="ARBA00022475"/>
    </source>
</evidence>
<dbReference type="PANTHER" id="PTHR11334">
    <property type="entry name" value="MAS-RELATED G-PROTEIN COUPLED RECEPTOR"/>
    <property type="match status" value="1"/>
</dbReference>
<dbReference type="PROSITE" id="PS00237">
    <property type="entry name" value="G_PROTEIN_RECEP_F1_1"/>
    <property type="match status" value="1"/>
</dbReference>
<dbReference type="Pfam" id="PF00001">
    <property type="entry name" value="7tm_1"/>
    <property type="match status" value="1"/>
</dbReference>
<dbReference type="Proteomes" id="UP000472272">
    <property type="component" value="Chromosome 7"/>
</dbReference>
<dbReference type="InterPro" id="IPR017452">
    <property type="entry name" value="GPCR_Rhodpsn_7TM"/>
</dbReference>
<accession>A0A670IFY2</accession>
<feature type="domain" description="G-protein coupled receptors family 1 profile" evidence="13">
    <location>
        <begin position="61"/>
        <end position="284"/>
    </location>
</feature>
<dbReference type="Gene3D" id="1.20.1070.10">
    <property type="entry name" value="Rhodopsin 7-helix transmembrane proteins"/>
    <property type="match status" value="1"/>
</dbReference>
<dbReference type="AlphaFoldDB" id="A0A670IFY2"/>
<feature type="compositionally biased region" description="Basic and acidic residues" evidence="11">
    <location>
        <begin position="318"/>
        <end position="332"/>
    </location>
</feature>
<keyword evidence="3 10" id="KW-0812">Transmembrane</keyword>
<evidence type="ECO:0000313" key="15">
    <source>
        <dbReference type="Proteomes" id="UP000472272"/>
    </source>
</evidence>
<evidence type="ECO:0000256" key="11">
    <source>
        <dbReference type="SAM" id="MobiDB-lite"/>
    </source>
</evidence>
<feature type="transmembrane region" description="Helical" evidence="12">
    <location>
        <begin position="81"/>
        <end position="107"/>
    </location>
</feature>
<organism evidence="14 15">
    <name type="scientific">Podarcis muralis</name>
    <name type="common">Wall lizard</name>
    <name type="synonym">Lacerta muralis</name>
    <dbReference type="NCBI Taxonomy" id="64176"/>
    <lineage>
        <taxon>Eukaryota</taxon>
        <taxon>Metazoa</taxon>
        <taxon>Chordata</taxon>
        <taxon>Craniata</taxon>
        <taxon>Vertebrata</taxon>
        <taxon>Euteleostomi</taxon>
        <taxon>Lepidosauria</taxon>
        <taxon>Squamata</taxon>
        <taxon>Bifurcata</taxon>
        <taxon>Unidentata</taxon>
        <taxon>Episquamata</taxon>
        <taxon>Laterata</taxon>
        <taxon>Lacertibaenia</taxon>
        <taxon>Lacertidae</taxon>
        <taxon>Podarcis</taxon>
    </lineage>
</organism>
<feature type="transmembrane region" description="Helical" evidence="12">
    <location>
        <begin position="119"/>
        <end position="140"/>
    </location>
</feature>
<evidence type="ECO:0000256" key="7">
    <source>
        <dbReference type="ARBA" id="ARBA00023170"/>
    </source>
</evidence>
<dbReference type="GO" id="GO:0005886">
    <property type="term" value="C:plasma membrane"/>
    <property type="evidence" value="ECO:0007669"/>
    <property type="project" value="UniProtKB-SubCell"/>
</dbReference>
<dbReference type="PANTHER" id="PTHR11334:SF29">
    <property type="entry name" value="MAS-RELATED G-PROTEIN COUPLED RECEPTOR MEMBER X2"/>
    <property type="match status" value="1"/>
</dbReference>
<dbReference type="PROSITE" id="PS50262">
    <property type="entry name" value="G_PROTEIN_RECEP_F1_2"/>
    <property type="match status" value="1"/>
</dbReference>
<evidence type="ECO:0000256" key="5">
    <source>
        <dbReference type="ARBA" id="ARBA00023040"/>
    </source>
</evidence>